<feature type="non-terminal residue" evidence="2">
    <location>
        <position position="301"/>
    </location>
</feature>
<feature type="transmembrane region" description="Helical" evidence="1">
    <location>
        <begin position="232"/>
        <end position="252"/>
    </location>
</feature>
<evidence type="ECO:0008006" key="4">
    <source>
        <dbReference type="Google" id="ProtNLM"/>
    </source>
</evidence>
<keyword evidence="1" id="KW-0472">Membrane</keyword>
<proteinExistence type="predicted"/>
<feature type="non-terminal residue" evidence="2">
    <location>
        <position position="1"/>
    </location>
</feature>
<dbReference type="InterPro" id="IPR019421">
    <property type="entry name" value="7TM_GPCR_serpentine_rcpt_Srd"/>
</dbReference>
<feature type="transmembrane region" description="Helical" evidence="1">
    <location>
        <begin position="44"/>
        <end position="63"/>
    </location>
</feature>
<reference evidence="2" key="1">
    <citation type="submission" date="2023-10" db="EMBL/GenBank/DDBJ databases">
        <title>Genome assembly of Pristionchus species.</title>
        <authorList>
            <person name="Yoshida K."/>
            <person name="Sommer R.J."/>
        </authorList>
    </citation>
    <scope>NUCLEOTIDE SEQUENCE</scope>
    <source>
        <strain evidence="2">RS0144</strain>
    </source>
</reference>
<name>A0AAV5U7A9_9BILA</name>
<comment type="caution">
    <text evidence="2">The sequence shown here is derived from an EMBL/GenBank/DDBJ whole genome shotgun (WGS) entry which is preliminary data.</text>
</comment>
<feature type="transmembrane region" description="Helical" evidence="1">
    <location>
        <begin position="173"/>
        <end position="196"/>
    </location>
</feature>
<organism evidence="2 3">
    <name type="scientific">Pristionchus entomophagus</name>
    <dbReference type="NCBI Taxonomy" id="358040"/>
    <lineage>
        <taxon>Eukaryota</taxon>
        <taxon>Metazoa</taxon>
        <taxon>Ecdysozoa</taxon>
        <taxon>Nematoda</taxon>
        <taxon>Chromadorea</taxon>
        <taxon>Rhabditida</taxon>
        <taxon>Rhabditina</taxon>
        <taxon>Diplogasteromorpha</taxon>
        <taxon>Diplogasteroidea</taxon>
        <taxon>Neodiplogasteridae</taxon>
        <taxon>Pristionchus</taxon>
    </lineage>
</organism>
<dbReference type="AlphaFoldDB" id="A0AAV5U7A9"/>
<keyword evidence="1" id="KW-1133">Transmembrane helix</keyword>
<dbReference type="Proteomes" id="UP001432027">
    <property type="component" value="Unassembled WGS sequence"/>
</dbReference>
<accession>A0AAV5U7A9</accession>
<sequence>SEMSYWPEFAFISATVITVLGAAINILVLIYLQRIDIGGSWRIQVFVSDTFAMIVYGPVLYLPEWARDAMFATGAAHIYLMWQLIPAQSLLQFCSLYRANFSVAKRLLLAYSFVLMLVASSFYSCLEYVPTLGYVDELREIGRRAHNLTNSDNFEVYGMTLCHTGRNEDRSMLFTTAVEICPSYLASYLVFGYCFSRVYRMVHNLREGVNVSARSRSMHRTLLQLQFAQGSVPLLSVGLIILVIMICVAFGLNIGSWAVLLSLGLWSFSSVQGTMYLIYLRRADKSRGTQTRRISSNTRSN</sequence>
<feature type="transmembrane region" description="Helical" evidence="1">
    <location>
        <begin position="258"/>
        <end position="279"/>
    </location>
</feature>
<evidence type="ECO:0000256" key="1">
    <source>
        <dbReference type="SAM" id="Phobius"/>
    </source>
</evidence>
<dbReference type="PANTHER" id="PTHR22943:SF248">
    <property type="entry name" value="SEVEN TM RECEPTOR"/>
    <property type="match status" value="1"/>
</dbReference>
<evidence type="ECO:0000313" key="2">
    <source>
        <dbReference type="EMBL" id="GMT02275.1"/>
    </source>
</evidence>
<protein>
    <recommendedName>
        <fullName evidence="4">G protein-coupled receptor</fullName>
    </recommendedName>
</protein>
<keyword evidence="1" id="KW-0812">Transmembrane</keyword>
<feature type="transmembrane region" description="Helical" evidence="1">
    <location>
        <begin position="108"/>
        <end position="129"/>
    </location>
</feature>
<gene>
    <name evidence="2" type="ORF">PENTCL1PPCAC_24449</name>
</gene>
<dbReference type="EMBL" id="BTSX01000005">
    <property type="protein sequence ID" value="GMT02275.1"/>
    <property type="molecule type" value="Genomic_DNA"/>
</dbReference>
<keyword evidence="3" id="KW-1185">Reference proteome</keyword>
<feature type="transmembrane region" description="Helical" evidence="1">
    <location>
        <begin position="69"/>
        <end position="87"/>
    </location>
</feature>
<dbReference type="Pfam" id="PF10317">
    <property type="entry name" value="7TM_GPCR_Srd"/>
    <property type="match status" value="1"/>
</dbReference>
<feature type="transmembrane region" description="Helical" evidence="1">
    <location>
        <begin position="12"/>
        <end position="32"/>
    </location>
</feature>
<evidence type="ECO:0000313" key="3">
    <source>
        <dbReference type="Proteomes" id="UP001432027"/>
    </source>
</evidence>
<dbReference type="PANTHER" id="PTHR22943">
    <property type="entry name" value="7-TRANSMEMBRANE DOMAIN RECEPTOR C.ELEGANS"/>
    <property type="match status" value="1"/>
</dbReference>